<dbReference type="AlphaFoldDB" id="A0A4R1XWQ0"/>
<comment type="cofactor">
    <cofactor evidence="1">
        <name>FMN</name>
        <dbReference type="ChEBI" id="CHEBI:58210"/>
    </cofactor>
</comment>
<dbReference type="Pfam" id="PF00881">
    <property type="entry name" value="Nitroreductase"/>
    <property type="match status" value="1"/>
</dbReference>
<evidence type="ECO:0000256" key="5">
    <source>
        <dbReference type="ARBA" id="ARBA00022857"/>
    </source>
</evidence>
<dbReference type="PANTHER" id="PTHR43673:SF2">
    <property type="entry name" value="NITROREDUCTASE"/>
    <property type="match status" value="1"/>
</dbReference>
<dbReference type="InterPro" id="IPR000415">
    <property type="entry name" value="Nitroreductase-like"/>
</dbReference>
<dbReference type="EMBL" id="SLVJ01000010">
    <property type="protein sequence ID" value="TCM66980.1"/>
    <property type="molecule type" value="Genomic_DNA"/>
</dbReference>
<keyword evidence="9" id="KW-1185">Reference proteome</keyword>
<evidence type="ECO:0000256" key="2">
    <source>
        <dbReference type="ARBA" id="ARBA00007118"/>
    </source>
</evidence>
<gene>
    <name evidence="8" type="ORF">EC844_11021</name>
</gene>
<dbReference type="Proteomes" id="UP000294963">
    <property type="component" value="Unassembled WGS sequence"/>
</dbReference>
<comment type="caution">
    <text evidence="8">The sequence shown here is derived from an EMBL/GenBank/DDBJ whole genome shotgun (WGS) entry which is preliminary data.</text>
</comment>
<dbReference type="Gene3D" id="3.40.109.10">
    <property type="entry name" value="NADH Oxidase"/>
    <property type="match status" value="1"/>
</dbReference>
<reference evidence="8 9" key="1">
    <citation type="submission" date="2019-03" db="EMBL/GenBank/DDBJ databases">
        <title>Genomic analyses of the natural microbiome of Caenorhabditis elegans.</title>
        <authorList>
            <person name="Samuel B."/>
        </authorList>
    </citation>
    <scope>NUCLEOTIDE SEQUENCE [LARGE SCALE GENOMIC DNA]</scope>
    <source>
        <strain evidence="8 9">JUb89</strain>
    </source>
</reference>
<feature type="domain" description="Nitroreductase" evidence="7">
    <location>
        <begin position="17"/>
        <end position="203"/>
    </location>
</feature>
<dbReference type="SUPFAM" id="SSF55469">
    <property type="entry name" value="FMN-dependent nitroreductase-like"/>
    <property type="match status" value="1"/>
</dbReference>
<dbReference type="NCBIfam" id="NF008275">
    <property type="entry name" value="PRK11053.1"/>
    <property type="match status" value="1"/>
</dbReference>
<organism evidence="8 9">
    <name type="scientific">Acinetobacter calcoaceticus</name>
    <dbReference type="NCBI Taxonomy" id="471"/>
    <lineage>
        <taxon>Bacteria</taxon>
        <taxon>Pseudomonadati</taxon>
        <taxon>Pseudomonadota</taxon>
        <taxon>Gammaproteobacteria</taxon>
        <taxon>Moraxellales</taxon>
        <taxon>Moraxellaceae</taxon>
        <taxon>Acinetobacter</taxon>
        <taxon>Acinetobacter calcoaceticus/baumannii complex</taxon>
    </lineage>
</organism>
<comment type="similarity">
    <text evidence="2">Belongs to the nitroreductase family.</text>
</comment>
<evidence type="ECO:0000259" key="7">
    <source>
        <dbReference type="Pfam" id="PF00881"/>
    </source>
</evidence>
<dbReference type="CDD" id="cd02149">
    <property type="entry name" value="NfsB-like"/>
    <property type="match status" value="1"/>
</dbReference>
<proteinExistence type="inferred from homology"/>
<protein>
    <submittedName>
        <fullName evidence="8">Nitroreductase/dihydropteridine reductase</fullName>
    </submittedName>
</protein>
<dbReference type="InterPro" id="IPR033878">
    <property type="entry name" value="NfsB-like"/>
</dbReference>
<accession>A0A4R1XWQ0</accession>
<keyword evidence="4" id="KW-0288">FMN</keyword>
<keyword evidence="3" id="KW-0285">Flavoprotein</keyword>
<evidence type="ECO:0000313" key="8">
    <source>
        <dbReference type="EMBL" id="TCM66980.1"/>
    </source>
</evidence>
<keyword evidence="6" id="KW-0560">Oxidoreductase</keyword>
<keyword evidence="5" id="KW-0521">NADP</keyword>
<evidence type="ECO:0000256" key="1">
    <source>
        <dbReference type="ARBA" id="ARBA00001917"/>
    </source>
</evidence>
<name>A0A4R1XWQ0_ACICA</name>
<evidence type="ECO:0000256" key="6">
    <source>
        <dbReference type="ARBA" id="ARBA00023002"/>
    </source>
</evidence>
<evidence type="ECO:0000256" key="3">
    <source>
        <dbReference type="ARBA" id="ARBA00022630"/>
    </source>
</evidence>
<dbReference type="InterPro" id="IPR029479">
    <property type="entry name" value="Nitroreductase"/>
</dbReference>
<evidence type="ECO:0000313" key="9">
    <source>
        <dbReference type="Proteomes" id="UP000294963"/>
    </source>
</evidence>
<evidence type="ECO:0000256" key="4">
    <source>
        <dbReference type="ARBA" id="ARBA00022643"/>
    </source>
</evidence>
<sequence length="228" mass="26063">MINNMKSKRKMDVLTAIQQRYTSKAYDPTRSIPTAQFERLIQLLRLTPSSINIQPWQFMVADHAHAKQRIAKALVDKYAYNAPKVLASSHSIVFCSKTDIDEQHLDRILQQEIQDGRFRDLKAQQGQQQSRQGYVDFYRQEKGDISRWTENQTFIALGQLLLAASFEGIDATPIGGFNEQILSQELNLTAQGLKPSVIVALGYHHDDDFNATLPKSRLDEQLIMTRIE</sequence>
<dbReference type="PANTHER" id="PTHR43673">
    <property type="entry name" value="NAD(P)H NITROREDUCTASE YDGI-RELATED"/>
    <property type="match status" value="1"/>
</dbReference>
<dbReference type="GO" id="GO:0016491">
    <property type="term" value="F:oxidoreductase activity"/>
    <property type="evidence" value="ECO:0007669"/>
    <property type="project" value="UniProtKB-KW"/>
</dbReference>